<comment type="caution">
    <text evidence="4">The sequence shown here is derived from an EMBL/GenBank/DDBJ whole genome shotgun (WGS) entry which is preliminary data.</text>
</comment>
<evidence type="ECO:0000259" key="3">
    <source>
        <dbReference type="Pfam" id="PF00248"/>
    </source>
</evidence>
<dbReference type="CDD" id="cd19087">
    <property type="entry name" value="AKR_AKR12A1_B1_C1"/>
    <property type="match status" value="1"/>
</dbReference>
<evidence type="ECO:0000313" key="4">
    <source>
        <dbReference type="EMBL" id="MCA9757336.1"/>
    </source>
</evidence>
<dbReference type="Proteomes" id="UP000739538">
    <property type="component" value="Unassembled WGS sequence"/>
</dbReference>
<sequence>MELTYLGGTGVKVSKLAFGTMSFGGDADEETSGALYRRAREAGINLFDCANVYQWGHSEEILGRLIKGDRDDIVLTTKAYFPMGDDANARGATRRHLVHALDASLRRLGTDRVDVFFVHRFDDDTPLEETLRALDDLVRSGKVLYLGASNYAAWQVAKALGISARHGWSRFEVIQPMYNLVKRQAEVEILPLAASENVGVTPYSPLAGGLLSGKYGISKNPESGRILDNKMYATRYAGDRVREEADRFVAFANERGWSPVALAVAWVASHPAITAPLLGARNVEQLDAGLAAMEIPMTPELRAEVSELTTSPPPATDRNEEATAFNYGKR</sequence>
<reference evidence="4" key="2">
    <citation type="journal article" date="2021" name="Microbiome">
        <title>Successional dynamics and alternative stable states in a saline activated sludge microbial community over 9 years.</title>
        <authorList>
            <person name="Wang Y."/>
            <person name="Ye J."/>
            <person name="Ju F."/>
            <person name="Liu L."/>
            <person name="Boyd J.A."/>
            <person name="Deng Y."/>
            <person name="Parks D.H."/>
            <person name="Jiang X."/>
            <person name="Yin X."/>
            <person name="Woodcroft B.J."/>
            <person name="Tyson G.W."/>
            <person name="Hugenholtz P."/>
            <person name="Polz M.F."/>
            <person name="Zhang T."/>
        </authorList>
    </citation>
    <scope>NUCLEOTIDE SEQUENCE</scope>
    <source>
        <strain evidence="4">HKST-UBA02</strain>
    </source>
</reference>
<dbReference type="EMBL" id="JAGQHS010000094">
    <property type="protein sequence ID" value="MCA9757336.1"/>
    <property type="molecule type" value="Genomic_DNA"/>
</dbReference>
<dbReference type="SUPFAM" id="SSF51430">
    <property type="entry name" value="NAD(P)-linked oxidoreductase"/>
    <property type="match status" value="1"/>
</dbReference>
<dbReference type="PANTHER" id="PTHR43364:SF4">
    <property type="entry name" value="NAD(P)-LINKED OXIDOREDUCTASE SUPERFAMILY PROTEIN"/>
    <property type="match status" value="1"/>
</dbReference>
<dbReference type="AlphaFoldDB" id="A0A956NF72"/>
<dbReference type="InterPro" id="IPR050523">
    <property type="entry name" value="AKR_Detox_Biosynth"/>
</dbReference>
<accession>A0A956NF72</accession>
<evidence type="ECO:0000313" key="5">
    <source>
        <dbReference type="Proteomes" id="UP000739538"/>
    </source>
</evidence>
<organism evidence="4 5">
    <name type="scientific">Eiseniibacteriota bacterium</name>
    <dbReference type="NCBI Taxonomy" id="2212470"/>
    <lineage>
        <taxon>Bacteria</taxon>
        <taxon>Candidatus Eiseniibacteriota</taxon>
    </lineage>
</organism>
<feature type="region of interest" description="Disordered" evidence="2">
    <location>
        <begin position="307"/>
        <end position="330"/>
    </location>
</feature>
<evidence type="ECO:0000256" key="1">
    <source>
        <dbReference type="ARBA" id="ARBA00023002"/>
    </source>
</evidence>
<protein>
    <submittedName>
        <fullName evidence="4">Aldo/keto reductase</fullName>
    </submittedName>
</protein>
<evidence type="ECO:0000256" key="2">
    <source>
        <dbReference type="SAM" id="MobiDB-lite"/>
    </source>
</evidence>
<feature type="domain" description="NADP-dependent oxidoreductase" evidence="3">
    <location>
        <begin position="15"/>
        <end position="307"/>
    </location>
</feature>
<dbReference type="InterPro" id="IPR023210">
    <property type="entry name" value="NADP_OxRdtase_dom"/>
</dbReference>
<dbReference type="InterPro" id="IPR036812">
    <property type="entry name" value="NAD(P)_OxRdtase_dom_sf"/>
</dbReference>
<reference evidence="4" key="1">
    <citation type="submission" date="2020-04" db="EMBL/GenBank/DDBJ databases">
        <authorList>
            <person name="Zhang T."/>
        </authorList>
    </citation>
    <scope>NUCLEOTIDE SEQUENCE</scope>
    <source>
        <strain evidence="4">HKST-UBA02</strain>
    </source>
</reference>
<dbReference type="GO" id="GO:0005829">
    <property type="term" value="C:cytosol"/>
    <property type="evidence" value="ECO:0007669"/>
    <property type="project" value="TreeGrafter"/>
</dbReference>
<dbReference type="GO" id="GO:0016491">
    <property type="term" value="F:oxidoreductase activity"/>
    <property type="evidence" value="ECO:0007669"/>
    <property type="project" value="UniProtKB-KW"/>
</dbReference>
<dbReference type="PANTHER" id="PTHR43364">
    <property type="entry name" value="NADH-SPECIFIC METHYLGLYOXAL REDUCTASE-RELATED"/>
    <property type="match status" value="1"/>
</dbReference>
<dbReference type="FunFam" id="3.20.20.100:FF:000004">
    <property type="entry name" value="Oxidoreductase, aldo/keto reductase"/>
    <property type="match status" value="1"/>
</dbReference>
<keyword evidence="1" id="KW-0560">Oxidoreductase</keyword>
<gene>
    <name evidence="4" type="ORF">KDA27_16145</name>
</gene>
<dbReference type="Gene3D" id="3.20.20.100">
    <property type="entry name" value="NADP-dependent oxidoreductase domain"/>
    <property type="match status" value="1"/>
</dbReference>
<dbReference type="Pfam" id="PF00248">
    <property type="entry name" value="Aldo_ket_red"/>
    <property type="match status" value="1"/>
</dbReference>
<proteinExistence type="predicted"/>
<name>A0A956NF72_UNCEI</name>